<name>A0ABU7U0N7_9PROT</name>
<dbReference type="RefSeq" id="WP_394819211.1">
    <property type="nucleotide sequence ID" value="NZ_JAWJZY010000002.1"/>
</dbReference>
<dbReference type="EMBL" id="JAWJZY010000002">
    <property type="protein sequence ID" value="MEE8658263.1"/>
    <property type="molecule type" value="Genomic_DNA"/>
</dbReference>
<evidence type="ECO:0000313" key="2">
    <source>
        <dbReference type="Proteomes" id="UP001312908"/>
    </source>
</evidence>
<dbReference type="Proteomes" id="UP001312908">
    <property type="component" value="Unassembled WGS sequence"/>
</dbReference>
<evidence type="ECO:0000313" key="1">
    <source>
        <dbReference type="EMBL" id="MEE8658263.1"/>
    </source>
</evidence>
<proteinExistence type="predicted"/>
<gene>
    <name evidence="1" type="ORF">DOFOFD_04480</name>
</gene>
<keyword evidence="2" id="KW-1185">Reference proteome</keyword>
<accession>A0ABU7U0N7</accession>
<protein>
    <submittedName>
        <fullName evidence="1">Sigma-70 family RNA polymerase sigma factor</fullName>
    </submittedName>
</protein>
<sequence length="184" mass="21124">MPKKMTRPECATPTDDFACNDPTPERLTKTMFTHGAPRRVLTTVQALINSGDVDQDCADAGERWFRDYTFAFFDYVEYREPWPVNNATRHDAVSWHVLRAMTCARVANVRRALGAAAELRLRLVYVEELSFVKMGKILFPHLSATVARGKTSAQIALVLEQLRDFYKEEHKNKKKEIEGRMQLC</sequence>
<reference evidence="1 2" key="1">
    <citation type="submission" date="2023-10" db="EMBL/GenBank/DDBJ databases">
        <title>Sorlinia euscelidii gen. nov., sp. nov., an acetic acid bacteria isolated from the gut of Euscelidius variegatus emitter.</title>
        <authorList>
            <person name="Michoud G."/>
            <person name="Marasco R."/>
            <person name="Seferji K."/>
            <person name="Gonella E."/>
            <person name="Garuglieri E."/>
            <person name="Alma A."/>
            <person name="Mapelli F."/>
            <person name="Borin S."/>
            <person name="Daffonchio D."/>
            <person name="Crotti E."/>
        </authorList>
    </citation>
    <scope>NUCLEOTIDE SEQUENCE [LARGE SCALE GENOMIC DNA]</scope>
    <source>
        <strain evidence="1 2">EV16P</strain>
    </source>
</reference>
<organism evidence="1 2">
    <name type="scientific">Sorlinia euscelidii</name>
    <dbReference type="NCBI Taxonomy" id="3081148"/>
    <lineage>
        <taxon>Bacteria</taxon>
        <taxon>Pseudomonadati</taxon>
        <taxon>Pseudomonadota</taxon>
        <taxon>Alphaproteobacteria</taxon>
        <taxon>Acetobacterales</taxon>
        <taxon>Acetobacteraceae</taxon>
        <taxon>Sorlinia</taxon>
    </lineage>
</organism>
<comment type="caution">
    <text evidence="1">The sequence shown here is derived from an EMBL/GenBank/DDBJ whole genome shotgun (WGS) entry which is preliminary data.</text>
</comment>